<dbReference type="InterPro" id="IPR043502">
    <property type="entry name" value="DNA/RNA_pol_sf"/>
</dbReference>
<reference evidence="2" key="1">
    <citation type="submission" date="2022-04" db="EMBL/GenBank/DDBJ databases">
        <title>Carnegiea gigantea Genome sequencing and assembly v2.</title>
        <authorList>
            <person name="Copetti D."/>
            <person name="Sanderson M.J."/>
            <person name="Burquez A."/>
            <person name="Wojciechowski M.F."/>
        </authorList>
    </citation>
    <scope>NUCLEOTIDE SEQUENCE</scope>
    <source>
        <strain evidence="2">SGP5-SGP5p</strain>
        <tissue evidence="2">Aerial part</tissue>
    </source>
</reference>
<accession>A0A9Q1KN48</accession>
<dbReference type="PROSITE" id="PS50878">
    <property type="entry name" value="RT_POL"/>
    <property type="match status" value="1"/>
</dbReference>
<evidence type="ECO:0000313" key="3">
    <source>
        <dbReference type="Proteomes" id="UP001153076"/>
    </source>
</evidence>
<dbReference type="Proteomes" id="UP001153076">
    <property type="component" value="Unassembled WGS sequence"/>
</dbReference>
<name>A0A9Q1KN48_9CARY</name>
<keyword evidence="3" id="KW-1185">Reference proteome</keyword>
<sequence length="586" mass="66595">MASGLSDHSPILISFPTTHKPKSRFQFCEMWSKHPEFHSIIQKAIPPIHGPASKQLELFLSNLRPRLNQLNKNSYADLHEQKAKAKTTVEAIQQQMIEDRGNSPTAKGKGGQNKIEWIKYGDNCTRLFFAKAKQRKLATYVYATNDEEGLQVEGFENVGQVMLNFYNKLLRKSFTPLTRVDPEIVKTGPVLSLAQQQALTEAFFPLDTQEAIFSIPSTKSPGPDGFNSGFFKSSWNTSGPLVIAAVQEFFKTEKMPRYLSNTKLILIPKTASPQTATDFRPISCCNVVYKCISKLLCSRLKNILPGIISQSQSAFIKQREILYNIMICQDIVRGYHRKHTTPRCILKVDLHKAFDSIHWDFLKEMLIALKFPKRFITWVLSCVTNVDFSIHLNGQISGEFMGGLGLRQGDPLSPLLSTISMEYLSRLLNVICKRSDFKFHPNCKTLELTHLMFADDLILFSKADPTTLKYLKEAPETFHMCAGLKANAHKSHIVFGGCSEELQAQCIDTTGLQEGTFPLNYLGVPISASRLTKTECKPLIEKIMERVQLWTTKRISFARRAQLIKKNLSRQRYFQRRLQATQLEME</sequence>
<dbReference type="Pfam" id="PF00078">
    <property type="entry name" value="RVT_1"/>
    <property type="match status" value="1"/>
</dbReference>
<proteinExistence type="predicted"/>
<feature type="domain" description="Reverse transcriptase" evidence="1">
    <location>
        <begin position="248"/>
        <end position="526"/>
    </location>
</feature>
<evidence type="ECO:0000259" key="1">
    <source>
        <dbReference type="PROSITE" id="PS50878"/>
    </source>
</evidence>
<dbReference type="PANTHER" id="PTHR31635">
    <property type="entry name" value="REVERSE TRANSCRIPTASE DOMAIN-CONTAINING PROTEIN-RELATED"/>
    <property type="match status" value="1"/>
</dbReference>
<dbReference type="CDD" id="cd01650">
    <property type="entry name" value="RT_nLTR_like"/>
    <property type="match status" value="1"/>
</dbReference>
<dbReference type="OrthoDB" id="1938625at2759"/>
<comment type="caution">
    <text evidence="2">The sequence shown here is derived from an EMBL/GenBank/DDBJ whole genome shotgun (WGS) entry which is preliminary data.</text>
</comment>
<evidence type="ECO:0000313" key="2">
    <source>
        <dbReference type="EMBL" id="KAJ8445791.1"/>
    </source>
</evidence>
<dbReference type="EMBL" id="JAKOGI010000070">
    <property type="protein sequence ID" value="KAJ8445791.1"/>
    <property type="molecule type" value="Genomic_DNA"/>
</dbReference>
<dbReference type="SUPFAM" id="SSF56672">
    <property type="entry name" value="DNA/RNA polymerases"/>
    <property type="match status" value="1"/>
</dbReference>
<gene>
    <name evidence="2" type="ORF">Cgig2_027872</name>
</gene>
<dbReference type="InterPro" id="IPR000477">
    <property type="entry name" value="RT_dom"/>
</dbReference>
<dbReference type="AlphaFoldDB" id="A0A9Q1KN48"/>
<dbReference type="PANTHER" id="PTHR31635:SF196">
    <property type="entry name" value="REVERSE TRANSCRIPTASE DOMAIN-CONTAINING PROTEIN-RELATED"/>
    <property type="match status" value="1"/>
</dbReference>
<organism evidence="2 3">
    <name type="scientific">Carnegiea gigantea</name>
    <dbReference type="NCBI Taxonomy" id="171969"/>
    <lineage>
        <taxon>Eukaryota</taxon>
        <taxon>Viridiplantae</taxon>
        <taxon>Streptophyta</taxon>
        <taxon>Embryophyta</taxon>
        <taxon>Tracheophyta</taxon>
        <taxon>Spermatophyta</taxon>
        <taxon>Magnoliopsida</taxon>
        <taxon>eudicotyledons</taxon>
        <taxon>Gunneridae</taxon>
        <taxon>Pentapetalae</taxon>
        <taxon>Caryophyllales</taxon>
        <taxon>Cactineae</taxon>
        <taxon>Cactaceae</taxon>
        <taxon>Cactoideae</taxon>
        <taxon>Echinocereeae</taxon>
        <taxon>Carnegiea</taxon>
    </lineage>
</organism>
<protein>
    <recommendedName>
        <fullName evidence="1">Reverse transcriptase domain-containing protein</fullName>
    </recommendedName>
</protein>